<name>A0A8J2S5X1_9CRUS</name>
<evidence type="ECO:0000313" key="5">
    <source>
        <dbReference type="EMBL" id="CAH0111263.1"/>
    </source>
</evidence>
<dbReference type="PANTHER" id="PTHR15069:SF1">
    <property type="entry name" value="PROTEASOME ASSEMBLY CHAPERONE 1"/>
    <property type="match status" value="1"/>
</dbReference>
<dbReference type="Pfam" id="PF16094">
    <property type="entry name" value="PAC1"/>
    <property type="match status" value="1"/>
</dbReference>
<dbReference type="PANTHER" id="PTHR15069">
    <property type="entry name" value="PROTEASOME ASSEMBLY CHAPERONE 1"/>
    <property type="match status" value="1"/>
</dbReference>
<dbReference type="GO" id="GO:0080129">
    <property type="term" value="P:proteasome core complex assembly"/>
    <property type="evidence" value="ECO:0007669"/>
    <property type="project" value="TreeGrafter"/>
</dbReference>
<organism evidence="5 6">
    <name type="scientific">Daphnia galeata</name>
    <dbReference type="NCBI Taxonomy" id="27404"/>
    <lineage>
        <taxon>Eukaryota</taxon>
        <taxon>Metazoa</taxon>
        <taxon>Ecdysozoa</taxon>
        <taxon>Arthropoda</taxon>
        <taxon>Crustacea</taxon>
        <taxon>Branchiopoda</taxon>
        <taxon>Diplostraca</taxon>
        <taxon>Cladocera</taxon>
        <taxon>Anomopoda</taxon>
        <taxon>Daphniidae</taxon>
        <taxon>Daphnia</taxon>
    </lineage>
</organism>
<evidence type="ECO:0000256" key="2">
    <source>
        <dbReference type="ARBA" id="ARBA00019180"/>
    </source>
</evidence>
<evidence type="ECO:0000256" key="1">
    <source>
        <dbReference type="ARBA" id="ARBA00005261"/>
    </source>
</evidence>
<proteinExistence type="inferred from homology"/>
<dbReference type="Proteomes" id="UP000789390">
    <property type="component" value="Unassembled WGS sequence"/>
</dbReference>
<dbReference type="GO" id="GO:0005783">
    <property type="term" value="C:endoplasmic reticulum"/>
    <property type="evidence" value="ECO:0007669"/>
    <property type="project" value="InterPro"/>
</dbReference>
<gene>
    <name evidence="5" type="ORF">DGAL_LOCUS14902</name>
</gene>
<reference evidence="5" key="1">
    <citation type="submission" date="2021-11" db="EMBL/GenBank/DDBJ databases">
        <authorList>
            <person name="Schell T."/>
        </authorList>
    </citation>
    <scope>NUCLEOTIDE SEQUENCE</scope>
    <source>
        <strain evidence="5">M5</strain>
    </source>
</reference>
<evidence type="ECO:0000313" key="6">
    <source>
        <dbReference type="Proteomes" id="UP000789390"/>
    </source>
</evidence>
<dbReference type="InterPro" id="IPR016565">
    <property type="entry name" value="Proteasome_assmbl_chp_1"/>
</dbReference>
<dbReference type="OrthoDB" id="17536at2759"/>
<keyword evidence="6" id="KW-1185">Reference proteome</keyword>
<protein>
    <recommendedName>
        <fullName evidence="2">Proteasome assembly chaperone 1</fullName>
    </recommendedName>
</protein>
<evidence type="ECO:0000256" key="3">
    <source>
        <dbReference type="ARBA" id="ARBA00023186"/>
    </source>
</evidence>
<evidence type="ECO:0000256" key="4">
    <source>
        <dbReference type="SAM" id="MobiDB-lite"/>
    </source>
</evidence>
<comment type="caution">
    <text evidence="5">The sequence shown here is derived from an EMBL/GenBank/DDBJ whole genome shotgun (WGS) entry which is preliminary data.</text>
</comment>
<dbReference type="GO" id="GO:0070628">
    <property type="term" value="F:proteasome binding"/>
    <property type="evidence" value="ECO:0007669"/>
    <property type="project" value="TreeGrafter"/>
</dbReference>
<keyword evidence="3" id="KW-0143">Chaperone</keyword>
<dbReference type="EMBL" id="CAKKLH010000312">
    <property type="protein sequence ID" value="CAH0111263.1"/>
    <property type="molecule type" value="Genomic_DNA"/>
</dbReference>
<sequence>MESTSLRILEDPKTEEIPEDDDDEGFISFGSTKIPKYAIELDVKIREKCTTIIFSEGLQATEFAKNHLPLVSPDPIGKLIKQTQLDKSDIEIWGLQYKEPEPSWFFQISQDTLLCTTSSTMSSEDFYLFAQTVINSFKSSITVLILTVLASSNFKSDDHPTDMESPLWRTLATTHYSYTDLVKDTRLEQPNILGGVAAGILTVCEIKEVPAIACVVFSSTLNLEEDMVQGFSEFLRSVESTRRLSISQTGRFPVRIQSAKTGNLYI</sequence>
<dbReference type="AlphaFoldDB" id="A0A8J2S5X1"/>
<comment type="similarity">
    <text evidence="1">Belongs to the PSMG1 family.</text>
</comment>
<feature type="region of interest" description="Disordered" evidence="4">
    <location>
        <begin position="1"/>
        <end position="23"/>
    </location>
</feature>
<accession>A0A8J2S5X1</accession>